<keyword evidence="1" id="KW-0472">Membrane</keyword>
<proteinExistence type="predicted"/>
<feature type="transmembrane region" description="Helical" evidence="1">
    <location>
        <begin position="85"/>
        <end position="107"/>
    </location>
</feature>
<dbReference type="EMBL" id="JAAIKC010000005">
    <property type="protein sequence ID" value="NEW07392.1"/>
    <property type="molecule type" value="Genomic_DNA"/>
</dbReference>
<feature type="transmembrane region" description="Helical" evidence="1">
    <location>
        <begin position="50"/>
        <end position="73"/>
    </location>
</feature>
<dbReference type="Pfam" id="PF20064">
    <property type="entry name" value="DUF6463"/>
    <property type="match status" value="1"/>
</dbReference>
<gene>
    <name evidence="2" type="ORF">GK047_15415</name>
</gene>
<dbReference type="AlphaFoldDB" id="A0A6G3ZZ32"/>
<comment type="caution">
    <text evidence="2">The sequence shown here is derived from an EMBL/GenBank/DDBJ whole genome shotgun (WGS) entry which is preliminary data.</text>
</comment>
<evidence type="ECO:0000313" key="2">
    <source>
        <dbReference type="EMBL" id="NEW07392.1"/>
    </source>
</evidence>
<keyword evidence="1" id="KW-0812">Transmembrane</keyword>
<evidence type="ECO:0008006" key="3">
    <source>
        <dbReference type="Google" id="ProtNLM"/>
    </source>
</evidence>
<protein>
    <recommendedName>
        <fullName evidence="3">DUF4064 domain-containing protein</fullName>
    </recommendedName>
</protein>
<evidence type="ECO:0000256" key="1">
    <source>
        <dbReference type="SAM" id="Phobius"/>
    </source>
</evidence>
<accession>A0A6G3ZZ32</accession>
<sequence length="122" mass="13986">MRIWKYSGIYMIATGIIHNVVGFIAGWDVLGLMAQDGLFNSVTNQPDRNYIFWFLSIGFFWMILGHAFHKYLLAYNQALPAIFGWYILLFAIIGCVLMPASGIWLFIPQAIIIILAKRNIVR</sequence>
<dbReference type="InterPro" id="IPR045590">
    <property type="entry name" value="DUF6463"/>
</dbReference>
<dbReference type="RefSeq" id="WP_163948274.1">
    <property type="nucleotide sequence ID" value="NZ_JAAIKC010000005.1"/>
</dbReference>
<organism evidence="2">
    <name type="scientific">Paenibacillus sp. SYP-B3998</name>
    <dbReference type="NCBI Taxonomy" id="2678564"/>
    <lineage>
        <taxon>Bacteria</taxon>
        <taxon>Bacillati</taxon>
        <taxon>Bacillota</taxon>
        <taxon>Bacilli</taxon>
        <taxon>Bacillales</taxon>
        <taxon>Paenibacillaceae</taxon>
        <taxon>Paenibacillus</taxon>
    </lineage>
</organism>
<keyword evidence="1" id="KW-1133">Transmembrane helix</keyword>
<feature type="transmembrane region" description="Helical" evidence="1">
    <location>
        <begin position="9"/>
        <end position="30"/>
    </location>
</feature>
<reference evidence="2" key="1">
    <citation type="submission" date="2020-02" db="EMBL/GenBank/DDBJ databases">
        <authorList>
            <person name="Shen X.-R."/>
            <person name="Zhang Y.-X."/>
        </authorList>
    </citation>
    <scope>NUCLEOTIDE SEQUENCE</scope>
    <source>
        <strain evidence="2">SYP-B3998</strain>
    </source>
</reference>
<name>A0A6G3ZZ32_9BACL</name>